<feature type="domain" description="Resolvase/invertase-type recombinase catalytic" evidence="2">
    <location>
        <begin position="2"/>
        <end position="147"/>
    </location>
</feature>
<evidence type="ECO:0000313" key="3">
    <source>
        <dbReference type="EMBL" id="AIF66469.1"/>
    </source>
</evidence>
<dbReference type="EMBL" id="CP008876">
    <property type="protein sequence ID" value="AIF66469.1"/>
    <property type="molecule type" value="Genomic_DNA"/>
</dbReference>
<dbReference type="KEGG" id="tap:GZ22_07370"/>
<evidence type="ECO:0000313" key="6">
    <source>
        <dbReference type="Proteomes" id="UP000199735"/>
    </source>
</evidence>
<evidence type="ECO:0000259" key="2">
    <source>
        <dbReference type="PROSITE" id="PS51736"/>
    </source>
</evidence>
<dbReference type="Pfam" id="PF00239">
    <property type="entry name" value="Resolvase"/>
    <property type="match status" value="1"/>
</dbReference>
<dbReference type="CDD" id="cd00338">
    <property type="entry name" value="Ser_Recombinase"/>
    <property type="match status" value="1"/>
</dbReference>
<accession>A0A075LJA6</accession>
<proteinExistence type="inferred from homology"/>
<dbReference type="Gene3D" id="3.40.50.1390">
    <property type="entry name" value="Resolvase, N-terminal catalytic domain"/>
    <property type="match status" value="1"/>
</dbReference>
<dbReference type="AlphaFoldDB" id="A0A075LJA6"/>
<dbReference type="InterPro" id="IPR050639">
    <property type="entry name" value="SSR_resolvase"/>
</dbReference>
<dbReference type="Proteomes" id="UP000199735">
    <property type="component" value="Unassembled WGS sequence"/>
</dbReference>
<dbReference type="EMBL" id="FOCD01000001">
    <property type="protein sequence ID" value="SEM69663.1"/>
    <property type="molecule type" value="Genomic_DNA"/>
</dbReference>
<dbReference type="SUPFAM" id="SSF53041">
    <property type="entry name" value="Resolvase-like"/>
    <property type="match status" value="1"/>
</dbReference>
<name>A0A075LJA6_9BACI</name>
<comment type="similarity">
    <text evidence="1">Belongs to the site-specific recombinase resolvase family.</text>
</comment>
<dbReference type="PANTHER" id="PTHR30461:SF26">
    <property type="entry name" value="RESOLVASE HOMOLOG YNEB"/>
    <property type="match status" value="1"/>
</dbReference>
<dbReference type="GO" id="GO:0000150">
    <property type="term" value="F:DNA strand exchange activity"/>
    <property type="evidence" value="ECO:0007669"/>
    <property type="project" value="InterPro"/>
</dbReference>
<dbReference type="GeneID" id="34221105"/>
<evidence type="ECO:0000313" key="4">
    <source>
        <dbReference type="EMBL" id="SEM69663.1"/>
    </source>
</evidence>
<protein>
    <submittedName>
        <fullName evidence="3">Resolvase</fullName>
    </submittedName>
    <submittedName>
        <fullName evidence="4">Site-specific DNA recombinase</fullName>
    </submittedName>
</protein>
<gene>
    <name evidence="3" type="ORF">GZ22_07370</name>
    <name evidence="4" type="ORF">SAMN04489762_0783</name>
</gene>
<reference evidence="3 5" key="1">
    <citation type="submission" date="2014-07" db="EMBL/GenBank/DDBJ databases">
        <title>Complete genome sequence of a moderately halophilic bacterium Terribacillus aidingensis MP602, isolated from Cryptomeria fortunei in Tianmu mountain in China.</title>
        <authorList>
            <person name="Wang Y."/>
            <person name="Lu P."/>
            <person name="Zhang L."/>
        </authorList>
    </citation>
    <scope>NUCLEOTIDE SEQUENCE [LARGE SCALE GENOMIC DNA]</scope>
    <source>
        <strain evidence="3 5">MP602</strain>
    </source>
</reference>
<reference evidence="4 6" key="2">
    <citation type="submission" date="2016-10" db="EMBL/GenBank/DDBJ databases">
        <authorList>
            <person name="Varghese N."/>
            <person name="Submissions S."/>
        </authorList>
    </citation>
    <scope>NUCLEOTIDE SEQUENCE [LARGE SCALE GENOMIC DNA]</scope>
    <source>
        <strain evidence="4 6">DSM 21619</strain>
    </source>
</reference>
<dbReference type="OrthoDB" id="2731197at2"/>
<accession>A0AAX2ECI0</accession>
<evidence type="ECO:0000256" key="1">
    <source>
        <dbReference type="ARBA" id="ARBA00009913"/>
    </source>
</evidence>
<dbReference type="PROSITE" id="PS51736">
    <property type="entry name" value="RECOMBINASES_3"/>
    <property type="match status" value="1"/>
</dbReference>
<dbReference type="RefSeq" id="WP_038560461.1">
    <property type="nucleotide sequence ID" value="NZ_CP008876.1"/>
</dbReference>
<dbReference type="SMART" id="SM00857">
    <property type="entry name" value="Resolvase"/>
    <property type="match status" value="1"/>
</dbReference>
<dbReference type="PANTHER" id="PTHR30461">
    <property type="entry name" value="DNA-INVERTASE FROM LAMBDOID PROPHAGE"/>
    <property type="match status" value="1"/>
</dbReference>
<dbReference type="InterPro" id="IPR036162">
    <property type="entry name" value="Resolvase-like_N_sf"/>
</dbReference>
<dbReference type="GO" id="GO:0003677">
    <property type="term" value="F:DNA binding"/>
    <property type="evidence" value="ECO:0007669"/>
    <property type="project" value="InterPro"/>
</dbReference>
<organism evidence="3 5">
    <name type="scientific">Terribacillus saccharophilus</name>
    <dbReference type="NCBI Taxonomy" id="361277"/>
    <lineage>
        <taxon>Bacteria</taxon>
        <taxon>Bacillati</taxon>
        <taxon>Bacillota</taxon>
        <taxon>Bacilli</taxon>
        <taxon>Bacillales</taxon>
        <taxon>Bacillaceae</taxon>
        <taxon>Terribacillus</taxon>
    </lineage>
</organism>
<sequence>MKAVIYCRVSTEKDEQASSIERQREELISLAASSNIEVIDIIEEKQSGYEIERPGIFRMLDIFTAHEADCLLIQDETRLGRGNTKIALFHHLQKLEVKVYTLSQHGEFQLSESDGMVLQIVGIVEEYQRKIHNMKIKRGMRRAIEAGYDPSKNLSNQQAAPGRERIDFPIQEVIRLRNNKLTFQEISSVLRGMGFNVSKATVHRRYQEYLSLESEDASG</sequence>
<dbReference type="HOGENOM" id="CLU_110193_0_0_9"/>
<dbReference type="InterPro" id="IPR006119">
    <property type="entry name" value="Resolv_N"/>
</dbReference>
<dbReference type="Proteomes" id="UP000027980">
    <property type="component" value="Chromosome"/>
</dbReference>
<evidence type="ECO:0000313" key="5">
    <source>
        <dbReference type="Proteomes" id="UP000027980"/>
    </source>
</evidence>